<feature type="repeat" description="ANK" evidence="3">
    <location>
        <begin position="364"/>
        <end position="391"/>
    </location>
</feature>
<dbReference type="InterPro" id="IPR051631">
    <property type="entry name" value="Ankyrin-KH/SAM_domain"/>
</dbReference>
<dbReference type="PANTHER" id="PTHR23206:SF8">
    <property type="entry name" value="ANKYRIN REPEAT AND KH DOMAIN-CONTAINING 1"/>
    <property type="match status" value="1"/>
</dbReference>
<dbReference type="EMBL" id="JAQJAN010000008">
    <property type="protein sequence ID" value="KAJ5724799.1"/>
    <property type="molecule type" value="Genomic_DNA"/>
</dbReference>
<dbReference type="Gene3D" id="1.25.40.20">
    <property type="entry name" value="Ankyrin repeat-containing domain"/>
    <property type="match status" value="2"/>
</dbReference>
<evidence type="ECO:0000313" key="5">
    <source>
        <dbReference type="Proteomes" id="UP001215712"/>
    </source>
</evidence>
<keyword evidence="2 3" id="KW-0040">ANK repeat</keyword>
<dbReference type="Pfam" id="PF00023">
    <property type="entry name" value="Ank"/>
    <property type="match status" value="1"/>
</dbReference>
<comment type="caution">
    <text evidence="4">The sequence shown here is derived from an EMBL/GenBank/DDBJ whole genome shotgun (WGS) entry which is preliminary data.</text>
</comment>
<dbReference type="InterPro" id="IPR002110">
    <property type="entry name" value="Ankyrin_rpt"/>
</dbReference>
<protein>
    <submittedName>
        <fullName evidence="4">Uncharacterized protein</fullName>
    </submittedName>
</protein>
<sequence>MKQLQGRQVHLRVRGERYEYPLFATLAACNKQTVAAILNVTSVIRNGIDIQNGLQHRKDFEASKHQTPLTLAAKTGRLGILQLLLEAGIGVDQKDSQNFTALSQALEESQHEAVARLFIENGADIHQSFRHGETPFIRASRNGHKDLVRLLIDRGVMANGDNGDSALLQALENGHEGISRLLIENGANVNVIDSNGRPPLSQAFERGESNEITFWASRNGYENLVKILIDKGVVTHGDDGDSALLQALEIGHESISRLLIENGANVNFIDFTGRNLFCQVSAKGHEAVARLLINIGANANAIDVWGNKPLPRASQYGHEAVVRLLINNGANVNAMDVWGYTPILRASRHGHEAIRGTFNPLNKLKHTPLSLASKYGHDAVVRLLIENGGQI</sequence>
<accession>A0AAD6HKQ9</accession>
<keyword evidence="1" id="KW-0677">Repeat</keyword>
<evidence type="ECO:0000256" key="3">
    <source>
        <dbReference type="PROSITE-ProRule" id="PRU00023"/>
    </source>
</evidence>
<dbReference type="Pfam" id="PF12796">
    <property type="entry name" value="Ank_2"/>
    <property type="match status" value="4"/>
</dbReference>
<feature type="repeat" description="ANK" evidence="3">
    <location>
        <begin position="64"/>
        <end position="96"/>
    </location>
</feature>
<proteinExistence type="predicted"/>
<dbReference type="SMART" id="SM00248">
    <property type="entry name" value="ANK"/>
    <property type="match status" value="9"/>
</dbReference>
<dbReference type="PROSITE" id="PS50297">
    <property type="entry name" value="ANK_REP_REGION"/>
    <property type="match status" value="6"/>
</dbReference>
<dbReference type="PRINTS" id="PR01415">
    <property type="entry name" value="ANKYRIN"/>
</dbReference>
<dbReference type="InterPro" id="IPR036770">
    <property type="entry name" value="Ankyrin_rpt-contain_sf"/>
</dbReference>
<dbReference type="PANTHER" id="PTHR23206">
    <property type="entry name" value="MASK PROTEIN"/>
    <property type="match status" value="1"/>
</dbReference>
<organism evidence="4 5">
    <name type="scientific">Penicillium malachiteum</name>
    <dbReference type="NCBI Taxonomy" id="1324776"/>
    <lineage>
        <taxon>Eukaryota</taxon>
        <taxon>Fungi</taxon>
        <taxon>Dikarya</taxon>
        <taxon>Ascomycota</taxon>
        <taxon>Pezizomycotina</taxon>
        <taxon>Eurotiomycetes</taxon>
        <taxon>Eurotiomycetidae</taxon>
        <taxon>Eurotiales</taxon>
        <taxon>Aspergillaceae</taxon>
        <taxon>Penicillium</taxon>
    </lineage>
</organism>
<dbReference type="PROSITE" id="PS50088">
    <property type="entry name" value="ANK_REPEAT"/>
    <property type="match status" value="6"/>
</dbReference>
<evidence type="ECO:0000256" key="2">
    <source>
        <dbReference type="ARBA" id="ARBA00023043"/>
    </source>
</evidence>
<dbReference type="SUPFAM" id="SSF48403">
    <property type="entry name" value="Ankyrin repeat"/>
    <property type="match status" value="1"/>
</dbReference>
<feature type="repeat" description="ANK" evidence="3">
    <location>
        <begin position="162"/>
        <end position="194"/>
    </location>
</feature>
<name>A0AAD6HKQ9_9EURO</name>
<dbReference type="AlphaFoldDB" id="A0AAD6HKQ9"/>
<dbReference type="Proteomes" id="UP001215712">
    <property type="component" value="Unassembled WGS sequence"/>
</dbReference>
<reference evidence="4" key="1">
    <citation type="journal article" date="2023" name="IMA Fungus">
        <title>Comparative genomic study of the Penicillium genus elucidates a diverse pangenome and 15 lateral gene transfer events.</title>
        <authorList>
            <person name="Petersen C."/>
            <person name="Sorensen T."/>
            <person name="Nielsen M.R."/>
            <person name="Sondergaard T.E."/>
            <person name="Sorensen J.L."/>
            <person name="Fitzpatrick D.A."/>
            <person name="Frisvad J.C."/>
            <person name="Nielsen K.L."/>
        </authorList>
    </citation>
    <scope>NUCLEOTIDE SEQUENCE</scope>
    <source>
        <strain evidence="4">IBT 17514</strain>
    </source>
</reference>
<feature type="repeat" description="ANK" evidence="3">
    <location>
        <begin position="305"/>
        <end position="337"/>
    </location>
</feature>
<reference evidence="4" key="2">
    <citation type="submission" date="2023-01" db="EMBL/GenBank/DDBJ databases">
        <authorList>
            <person name="Petersen C."/>
        </authorList>
    </citation>
    <scope>NUCLEOTIDE SEQUENCE</scope>
    <source>
        <strain evidence="4">IBT 17514</strain>
    </source>
</reference>
<gene>
    <name evidence="4" type="ORF">N7493_006527</name>
</gene>
<feature type="repeat" description="ANK" evidence="3">
    <location>
        <begin position="131"/>
        <end position="163"/>
    </location>
</feature>
<feature type="repeat" description="ANK" evidence="3">
    <location>
        <begin position="239"/>
        <end position="271"/>
    </location>
</feature>
<keyword evidence="5" id="KW-1185">Reference proteome</keyword>
<evidence type="ECO:0000256" key="1">
    <source>
        <dbReference type="ARBA" id="ARBA00022737"/>
    </source>
</evidence>
<evidence type="ECO:0000313" key="4">
    <source>
        <dbReference type="EMBL" id="KAJ5724799.1"/>
    </source>
</evidence>